<keyword evidence="7" id="KW-1185">Reference proteome</keyword>
<sequence>MGNIVLHIITDLHMKNIDGDVNHKESIGEQGLFYSVPANFRSFATIANKEQPDFVLSLGDCIHGSCPPDKFMEIWDSIEAPKAITPGNHDLDVYKQIRIADYFGYNGVPVKAGSPFHKSYVIRKEKVSCRIIMLDSSFDVKQQSGNHWQNCQLHDSALDWIKEQLGKNKEDYILLCSHVSPHHYKHVKNFYNDRQAKQIANIVTNYVNRNQEVNVISFAGHAHPEAPEFSSSLGSGFPGVIFPSMIRHKKGTPGGGPNGVYSVVTLEPNDYRVQMKWLPYTE</sequence>
<proteinExistence type="inferred from homology"/>
<dbReference type="PANTHER" id="PTHR42988">
    <property type="entry name" value="PHOSPHOHYDROLASE"/>
    <property type="match status" value="1"/>
</dbReference>
<evidence type="ECO:0000259" key="5">
    <source>
        <dbReference type="Pfam" id="PF00149"/>
    </source>
</evidence>
<gene>
    <name evidence="6" type="ORF">SAMN04487944_11943</name>
</gene>
<dbReference type="InterPro" id="IPR029052">
    <property type="entry name" value="Metallo-depent_PP-like"/>
</dbReference>
<keyword evidence="3" id="KW-0408">Iron</keyword>
<evidence type="ECO:0000313" key="7">
    <source>
        <dbReference type="Proteomes" id="UP000199687"/>
    </source>
</evidence>
<evidence type="ECO:0000313" key="6">
    <source>
        <dbReference type="EMBL" id="SES12690.1"/>
    </source>
</evidence>
<dbReference type="Pfam" id="PF00149">
    <property type="entry name" value="Metallophos"/>
    <property type="match status" value="1"/>
</dbReference>
<protein>
    <submittedName>
        <fullName evidence="6">Calcineurin-like phosphoesterase</fullName>
    </submittedName>
</protein>
<dbReference type="SUPFAM" id="SSF56300">
    <property type="entry name" value="Metallo-dependent phosphatases"/>
    <property type="match status" value="1"/>
</dbReference>
<dbReference type="InterPro" id="IPR050884">
    <property type="entry name" value="CNP_phosphodiesterase-III"/>
</dbReference>
<dbReference type="InterPro" id="IPR004843">
    <property type="entry name" value="Calcineurin-like_PHP"/>
</dbReference>
<dbReference type="Proteomes" id="UP000199687">
    <property type="component" value="Unassembled WGS sequence"/>
</dbReference>
<dbReference type="GO" id="GO:0046872">
    <property type="term" value="F:metal ion binding"/>
    <property type="evidence" value="ECO:0007669"/>
    <property type="project" value="UniProtKB-KW"/>
</dbReference>
<keyword evidence="1" id="KW-0479">Metal-binding</keyword>
<dbReference type="EMBL" id="FOGL01000019">
    <property type="protein sequence ID" value="SES12690.1"/>
    <property type="molecule type" value="Genomic_DNA"/>
</dbReference>
<reference evidence="6 7" key="1">
    <citation type="submission" date="2016-10" db="EMBL/GenBank/DDBJ databases">
        <authorList>
            <person name="de Groot N.N."/>
        </authorList>
    </citation>
    <scope>NUCLEOTIDE SEQUENCE [LARGE SCALE GENOMIC DNA]</scope>
    <source>
        <strain evidence="6 7">CGMCC 1.7727</strain>
    </source>
</reference>
<evidence type="ECO:0000256" key="1">
    <source>
        <dbReference type="ARBA" id="ARBA00022723"/>
    </source>
</evidence>
<comment type="similarity">
    <text evidence="4">Belongs to the cyclic nucleotide phosphodiesterase class-III family.</text>
</comment>
<dbReference type="AlphaFoldDB" id="A0A1H9UT36"/>
<evidence type="ECO:0000256" key="4">
    <source>
        <dbReference type="ARBA" id="ARBA00025742"/>
    </source>
</evidence>
<dbReference type="RefSeq" id="WP_175480505.1">
    <property type="nucleotide sequence ID" value="NZ_FOGL01000019.1"/>
</dbReference>
<evidence type="ECO:0000256" key="2">
    <source>
        <dbReference type="ARBA" id="ARBA00022801"/>
    </source>
</evidence>
<dbReference type="STRING" id="531814.SAMN04487944_11943"/>
<keyword evidence="2" id="KW-0378">Hydrolase</keyword>
<dbReference type="GO" id="GO:0016787">
    <property type="term" value="F:hydrolase activity"/>
    <property type="evidence" value="ECO:0007669"/>
    <property type="project" value="UniProtKB-KW"/>
</dbReference>
<name>A0A1H9UT36_9BACI</name>
<dbReference type="Gene3D" id="3.60.21.10">
    <property type="match status" value="1"/>
</dbReference>
<evidence type="ECO:0000256" key="3">
    <source>
        <dbReference type="ARBA" id="ARBA00023004"/>
    </source>
</evidence>
<accession>A0A1H9UT36</accession>
<dbReference type="PANTHER" id="PTHR42988:SF2">
    <property type="entry name" value="CYCLIC NUCLEOTIDE PHOSPHODIESTERASE CBUA0032-RELATED"/>
    <property type="match status" value="1"/>
</dbReference>
<organism evidence="6 7">
    <name type="scientific">Gracilibacillus ureilyticus</name>
    <dbReference type="NCBI Taxonomy" id="531814"/>
    <lineage>
        <taxon>Bacteria</taxon>
        <taxon>Bacillati</taxon>
        <taxon>Bacillota</taxon>
        <taxon>Bacilli</taxon>
        <taxon>Bacillales</taxon>
        <taxon>Bacillaceae</taxon>
        <taxon>Gracilibacillus</taxon>
    </lineage>
</organism>
<feature type="domain" description="Calcineurin-like phosphoesterase" evidence="5">
    <location>
        <begin position="8"/>
        <end position="224"/>
    </location>
</feature>